<dbReference type="Proteomes" id="UP000306102">
    <property type="component" value="Unassembled WGS sequence"/>
</dbReference>
<keyword evidence="2" id="KW-1185">Reference proteome</keyword>
<evidence type="ECO:0000313" key="1">
    <source>
        <dbReference type="EMBL" id="THG22028.1"/>
    </source>
</evidence>
<dbReference type="EMBL" id="SDRB02001022">
    <property type="protein sequence ID" value="THG22028.1"/>
    <property type="molecule type" value="Genomic_DNA"/>
</dbReference>
<accession>A0A4S4EY88</accession>
<organism evidence="1 2">
    <name type="scientific">Camellia sinensis var. sinensis</name>
    <name type="common">China tea</name>
    <dbReference type="NCBI Taxonomy" id="542762"/>
    <lineage>
        <taxon>Eukaryota</taxon>
        <taxon>Viridiplantae</taxon>
        <taxon>Streptophyta</taxon>
        <taxon>Embryophyta</taxon>
        <taxon>Tracheophyta</taxon>
        <taxon>Spermatophyta</taxon>
        <taxon>Magnoliopsida</taxon>
        <taxon>eudicotyledons</taxon>
        <taxon>Gunneridae</taxon>
        <taxon>Pentapetalae</taxon>
        <taxon>asterids</taxon>
        <taxon>Ericales</taxon>
        <taxon>Theaceae</taxon>
        <taxon>Camellia</taxon>
    </lineage>
</organism>
<dbReference type="AlphaFoldDB" id="A0A4S4EY88"/>
<protein>
    <submittedName>
        <fullName evidence="1">Uncharacterized protein</fullName>
    </submittedName>
</protein>
<comment type="caution">
    <text evidence="1">The sequence shown here is derived from an EMBL/GenBank/DDBJ whole genome shotgun (WGS) entry which is preliminary data.</text>
</comment>
<reference evidence="1 2" key="1">
    <citation type="journal article" date="2018" name="Proc. Natl. Acad. Sci. U.S.A.">
        <title>Draft genome sequence of Camellia sinensis var. sinensis provides insights into the evolution of the tea genome and tea quality.</title>
        <authorList>
            <person name="Wei C."/>
            <person name="Yang H."/>
            <person name="Wang S."/>
            <person name="Zhao J."/>
            <person name="Liu C."/>
            <person name="Gao L."/>
            <person name="Xia E."/>
            <person name="Lu Y."/>
            <person name="Tai Y."/>
            <person name="She G."/>
            <person name="Sun J."/>
            <person name="Cao H."/>
            <person name="Tong W."/>
            <person name="Gao Q."/>
            <person name="Li Y."/>
            <person name="Deng W."/>
            <person name="Jiang X."/>
            <person name="Wang W."/>
            <person name="Chen Q."/>
            <person name="Zhang S."/>
            <person name="Li H."/>
            <person name="Wu J."/>
            <person name="Wang P."/>
            <person name="Li P."/>
            <person name="Shi C."/>
            <person name="Zheng F."/>
            <person name="Jian J."/>
            <person name="Huang B."/>
            <person name="Shan D."/>
            <person name="Shi M."/>
            <person name="Fang C."/>
            <person name="Yue Y."/>
            <person name="Li F."/>
            <person name="Li D."/>
            <person name="Wei S."/>
            <person name="Han B."/>
            <person name="Jiang C."/>
            <person name="Yin Y."/>
            <person name="Xia T."/>
            <person name="Zhang Z."/>
            <person name="Bennetzen J.L."/>
            <person name="Zhao S."/>
            <person name="Wan X."/>
        </authorList>
    </citation>
    <scope>NUCLEOTIDE SEQUENCE [LARGE SCALE GENOMIC DNA]</scope>
    <source>
        <strain evidence="2">cv. Shuchazao</strain>
        <tissue evidence="1">Leaf</tissue>
    </source>
</reference>
<proteinExistence type="predicted"/>
<evidence type="ECO:0000313" key="2">
    <source>
        <dbReference type="Proteomes" id="UP000306102"/>
    </source>
</evidence>
<name>A0A4S4EY88_CAMSN</name>
<gene>
    <name evidence="1" type="ORF">TEA_029944</name>
</gene>
<sequence>MHICALFFKISDFWDHLSFIFITSASASASASVSVASIRAITFLTPFTSTLMSTQINMDFNQWLDDARRTTYDFWEWHDHRLIGMGKVFVELFSALINYLKSLHEVDQYNGKLLSTMRIRPIFVGRKSSFMIDGPKNISSDQVVVMDGICKDIDDIRTMVGMVGIKFPQNPFPMVWDLFFNDLYDFPDFHHTTLRDVKKVALCNYTHPIFFNRVNISQFIFKVHEIRKKNDVKFDRYVCLNSNPANMNRWMSKIPLNAWFAPSSKQQSPLRHVLYNRIVQVPTIQKRFNNLKPSGMNAYLRIVLAHCDDYHPQIIWLGRIVKELHWIFLDVLAKIHYQFVQHFFIFAISNFGPACQSFSDMDPMVSKDTNSKVMFAFIIT</sequence>